<dbReference type="GO" id="GO:0005737">
    <property type="term" value="C:cytoplasm"/>
    <property type="evidence" value="ECO:0007669"/>
    <property type="project" value="TreeGrafter"/>
</dbReference>
<dbReference type="AlphaFoldDB" id="A0A1I3A0Y0"/>
<dbReference type="InterPro" id="IPR022998">
    <property type="entry name" value="ThiamineP_synth_TenI"/>
</dbReference>
<dbReference type="Gene3D" id="3.20.20.70">
    <property type="entry name" value="Aldolase class I"/>
    <property type="match status" value="1"/>
</dbReference>
<keyword evidence="2" id="KW-0784">Thiamine biosynthesis</keyword>
<name>A0A1I3A0Y0_9SPHI</name>
<dbReference type="Pfam" id="PF02581">
    <property type="entry name" value="TMP-TENI"/>
    <property type="match status" value="1"/>
</dbReference>
<proteinExistence type="predicted"/>
<reference evidence="4 5" key="1">
    <citation type="submission" date="2016-10" db="EMBL/GenBank/DDBJ databases">
        <authorList>
            <person name="de Groot N.N."/>
        </authorList>
    </citation>
    <scope>NUCLEOTIDE SEQUENCE [LARGE SCALE GENOMIC DNA]</scope>
    <source>
        <strain evidence="4 5">DSM 18684</strain>
    </source>
</reference>
<dbReference type="GO" id="GO:0009228">
    <property type="term" value="P:thiamine biosynthetic process"/>
    <property type="evidence" value="ECO:0007669"/>
    <property type="project" value="UniProtKB-KW"/>
</dbReference>
<dbReference type="GO" id="GO:0004789">
    <property type="term" value="F:thiamine-phosphate diphosphorylase activity"/>
    <property type="evidence" value="ECO:0007669"/>
    <property type="project" value="TreeGrafter"/>
</dbReference>
<dbReference type="PANTHER" id="PTHR20857">
    <property type="entry name" value="THIAMINE-PHOSPHATE PYROPHOSPHORYLASE"/>
    <property type="match status" value="1"/>
</dbReference>
<evidence type="ECO:0000313" key="4">
    <source>
        <dbReference type="EMBL" id="SFH43585.1"/>
    </source>
</evidence>
<dbReference type="SUPFAM" id="SSF51391">
    <property type="entry name" value="Thiamin phosphate synthase"/>
    <property type="match status" value="1"/>
</dbReference>
<comment type="pathway">
    <text evidence="1">Cofactor biosynthesis; thiamine diphosphate biosynthesis.</text>
</comment>
<dbReference type="InterPro" id="IPR036206">
    <property type="entry name" value="ThiamineP_synth_sf"/>
</dbReference>
<accession>A0A1I3A0Y0</accession>
<dbReference type="InterPro" id="IPR013785">
    <property type="entry name" value="Aldolase_TIM"/>
</dbReference>
<dbReference type="CDD" id="cd00564">
    <property type="entry name" value="TMP_TenI"/>
    <property type="match status" value="1"/>
</dbReference>
<dbReference type="EMBL" id="FOPP01000012">
    <property type="protein sequence ID" value="SFH43585.1"/>
    <property type="molecule type" value="Genomic_DNA"/>
</dbReference>
<evidence type="ECO:0000256" key="2">
    <source>
        <dbReference type="ARBA" id="ARBA00022977"/>
    </source>
</evidence>
<evidence type="ECO:0000259" key="3">
    <source>
        <dbReference type="Pfam" id="PF02581"/>
    </source>
</evidence>
<sequence length="175" mass="19872">MGMELLHLRKPGLEKVKYAGLLQQINAEYHSRIALHHYHELAGNFEIKRLHYPVMLRKDKSANALRKQHTGKVLSTSIHSLEEINLVQDFDYTFLGPVFDSYSKSDYPGMGIVNLQLPQKINLQIFGLGGIAAHNIINLKLLGFDGAALLGWLWNDPTKTLANFKQITCLFKENM</sequence>
<dbReference type="PANTHER" id="PTHR20857:SF15">
    <property type="entry name" value="THIAMINE-PHOSPHATE SYNTHASE"/>
    <property type="match status" value="1"/>
</dbReference>
<dbReference type="Proteomes" id="UP000199666">
    <property type="component" value="Unassembled WGS sequence"/>
</dbReference>
<protein>
    <submittedName>
        <fullName evidence="4">Thiamine-phosphate pyrophosphorylase</fullName>
    </submittedName>
</protein>
<organism evidence="4 5">
    <name type="scientific">Pedobacter insulae</name>
    <dbReference type="NCBI Taxonomy" id="414048"/>
    <lineage>
        <taxon>Bacteria</taxon>
        <taxon>Pseudomonadati</taxon>
        <taxon>Bacteroidota</taxon>
        <taxon>Sphingobacteriia</taxon>
        <taxon>Sphingobacteriales</taxon>
        <taxon>Sphingobacteriaceae</taxon>
        <taxon>Pedobacter</taxon>
    </lineage>
</organism>
<feature type="domain" description="Thiamine phosphate synthase/TenI" evidence="3">
    <location>
        <begin position="2"/>
        <end position="149"/>
    </location>
</feature>
<evidence type="ECO:0000256" key="1">
    <source>
        <dbReference type="ARBA" id="ARBA00004948"/>
    </source>
</evidence>
<evidence type="ECO:0000313" key="5">
    <source>
        <dbReference type="Proteomes" id="UP000199666"/>
    </source>
</evidence>
<gene>
    <name evidence="4" type="ORF">SAMN04489864_11275</name>
</gene>
<keyword evidence="5" id="KW-1185">Reference proteome</keyword>
<dbReference type="STRING" id="414048.SAMN04489864_11275"/>